<dbReference type="Proteomes" id="UP001164746">
    <property type="component" value="Chromosome 13"/>
</dbReference>
<feature type="compositionally biased region" description="Low complexity" evidence="6">
    <location>
        <begin position="1112"/>
        <end position="1121"/>
    </location>
</feature>
<dbReference type="SMART" id="SM00220">
    <property type="entry name" value="S_TKc"/>
    <property type="match status" value="1"/>
</dbReference>
<sequence length="1288" mass="143660">MLIRLIAVYQNNFDLVAKLGGGNRRGEYYCDPMQPCQLAVSSNVIVTDSRLVDSEEDHSTADEWQEVEDMVQYIQAIALWDDKHAPGIARKTGKAACIGDLKMENILLDGPHKNIKVIDFGLSNTFSAKELMKTHCGSLEYAAPELIATNDLYGPEIDIWSLGIILYGMLIGKLPFSTHYTDQYRRQKLLVQIEKGLTENHFKELALHSLSKDLVDLLNKLIEPSVEFRLPLLETEVHPWVTGNGKVIFTPFQGLPRDKNVKSQAMDELAELLETPREQLEETVHESKCDDFSAMFNMLLDTKRVEKGLFDTDFTQKQEVRKEKHRKRHHHRDRAAARKEKEQQKAKQATPAILCPDIEVPSDHEEFHKTSHNSTNFDLMALCSAPTWLGGDRRKSRRRRNAAVPPPSPLANLDGSKEGLDTSAATGGHDHASLLSPTQASTQVSQLLRRNSSRRRTRRTTAPGSAGADPPSRSESLRRYHSRRKHSAGSAPHSPHSPPVAGNNPEIKIEEPKQSPTPLVKRPANLDGLKECYDKSKNSTKGLKRHQTLGPHTSFARRSPRHARFESDNTDGGDTVHSDSSNPCSTTNLHEVFSDGSQDMLSNPASKHASRTSFGSIEDREATVESKIAATDIRSIVRPKQIVLKSKVNGQVKRTDEPGNLQVPRNEEPFRATSVSPDVIIETMQPCTLANLSDDEKLERRMSCDIPKTDSEKRVVKEKCDHLRVDAQSDLQSSTELLGAASIKPVEPDIQLLHGASNGNARPVCDDHYARTSFVNANACKNLNDDICDGYGIFHEPLVADLYSKRERISLDDDRILMQDGHVCYGDSSDHNSSQENLIQNDRFRRHFKEHLVSDEVESVSAPILLSPRELGLNMTPRDSPADSMRMNSAMSASSRRSSSPSVRFVMPSTPIRQMFQTPIARIDSFHSDDFEIYTSDVDALVGPGTPSPSSNSTQTPTVPCFQYRRSKKRGLLSKGKRKHHLHDGVQRDGGVSFHLDKHRNDVRCADPLLSSGSEGGSDGQVPEGEKTSSASRARIFPMENADDQTDGKTKLNDKTKMISDLSVNQNSNTSRKHQNSNCKTQHWKASTETETKKSIWRRGFVHLLKKKKLTNCNLSGNNNNDTERHTRNRHNNHSSTNSTNANTRNGHARGTLRATPPNTLEIHAATVDVTWSQPKVVYNNVNKPSALESGPSSIGQTHSPSPSPTTKSKVFDFTIVPSDTAKHKPCLLSWKTCRECTFGEDPSNSEESDEHDSSRDRYPQTGRKVDDNDIRLAPLESTKMTSDEKQL</sequence>
<feature type="region of interest" description="Disordered" evidence="6">
    <location>
        <begin position="967"/>
        <end position="994"/>
    </location>
</feature>
<dbReference type="InterPro" id="IPR011009">
    <property type="entry name" value="Kinase-like_dom_sf"/>
</dbReference>
<keyword evidence="2" id="KW-0808">Transferase</keyword>
<evidence type="ECO:0000256" key="4">
    <source>
        <dbReference type="ARBA" id="ARBA00022777"/>
    </source>
</evidence>
<feature type="compositionally biased region" description="Basic residues" evidence="6">
    <location>
        <begin position="323"/>
        <end position="333"/>
    </location>
</feature>
<feature type="region of interest" description="Disordered" evidence="6">
    <location>
        <begin position="1183"/>
        <end position="1210"/>
    </location>
</feature>
<dbReference type="SUPFAM" id="SSF56112">
    <property type="entry name" value="Protein kinase-like (PK-like)"/>
    <property type="match status" value="1"/>
</dbReference>
<feature type="compositionally biased region" description="Polar residues" evidence="6">
    <location>
        <begin position="435"/>
        <end position="448"/>
    </location>
</feature>
<proteinExistence type="predicted"/>
<evidence type="ECO:0000256" key="1">
    <source>
        <dbReference type="ARBA" id="ARBA00022527"/>
    </source>
</evidence>
<dbReference type="PANTHER" id="PTHR24346:SF82">
    <property type="entry name" value="KP78A-RELATED"/>
    <property type="match status" value="1"/>
</dbReference>
<dbReference type="PANTHER" id="PTHR24346">
    <property type="entry name" value="MAP/MICROTUBULE AFFINITY-REGULATING KINASE"/>
    <property type="match status" value="1"/>
</dbReference>
<feature type="compositionally biased region" description="Basic and acidic residues" evidence="6">
    <location>
        <begin position="528"/>
        <end position="537"/>
    </location>
</feature>
<feature type="region of interest" description="Disordered" evidence="6">
    <location>
        <begin position="1112"/>
        <end position="1158"/>
    </location>
</feature>
<name>A0ABY7FVG7_MYAAR</name>
<reference evidence="8" key="1">
    <citation type="submission" date="2022-11" db="EMBL/GenBank/DDBJ databases">
        <title>Centuries of genome instability and evolution in soft-shell clam transmissible cancer (bioRxiv).</title>
        <authorList>
            <person name="Hart S.F.M."/>
            <person name="Yonemitsu M.A."/>
            <person name="Giersch R.M."/>
            <person name="Beal B.F."/>
            <person name="Arriagada G."/>
            <person name="Davis B.W."/>
            <person name="Ostrander E.A."/>
            <person name="Goff S.P."/>
            <person name="Metzger M.J."/>
        </authorList>
    </citation>
    <scope>NUCLEOTIDE SEQUENCE</scope>
    <source>
        <strain evidence="8">MELC-2E11</strain>
        <tissue evidence="8">Siphon/mantle</tissue>
    </source>
</reference>
<evidence type="ECO:0000256" key="2">
    <source>
        <dbReference type="ARBA" id="ARBA00022679"/>
    </source>
</evidence>
<organism evidence="8 9">
    <name type="scientific">Mya arenaria</name>
    <name type="common">Soft-shell clam</name>
    <dbReference type="NCBI Taxonomy" id="6604"/>
    <lineage>
        <taxon>Eukaryota</taxon>
        <taxon>Metazoa</taxon>
        <taxon>Spiralia</taxon>
        <taxon>Lophotrochozoa</taxon>
        <taxon>Mollusca</taxon>
        <taxon>Bivalvia</taxon>
        <taxon>Autobranchia</taxon>
        <taxon>Heteroconchia</taxon>
        <taxon>Euheterodonta</taxon>
        <taxon>Imparidentia</taxon>
        <taxon>Neoheterodontei</taxon>
        <taxon>Myida</taxon>
        <taxon>Myoidea</taxon>
        <taxon>Myidae</taxon>
        <taxon>Mya</taxon>
    </lineage>
</organism>
<feature type="compositionally biased region" description="Basic and acidic residues" evidence="6">
    <location>
        <begin position="1252"/>
        <end position="1271"/>
    </location>
</feature>
<keyword evidence="9" id="KW-1185">Reference proteome</keyword>
<keyword evidence="3" id="KW-0547">Nucleotide-binding</keyword>
<protein>
    <submittedName>
        <fullName evidence="8">KIN1-like protein</fullName>
    </submittedName>
</protein>
<feature type="region of interest" description="Disordered" evidence="6">
    <location>
        <begin position="1006"/>
        <end position="1090"/>
    </location>
</feature>
<feature type="compositionally biased region" description="Polar residues" evidence="6">
    <location>
        <begin position="1062"/>
        <end position="1085"/>
    </location>
</feature>
<dbReference type="Gene3D" id="1.10.510.10">
    <property type="entry name" value="Transferase(Phosphotransferase) domain 1"/>
    <property type="match status" value="1"/>
</dbReference>
<evidence type="ECO:0000313" key="8">
    <source>
        <dbReference type="EMBL" id="WAR23171.1"/>
    </source>
</evidence>
<feature type="region of interest" description="Disordered" evidence="6">
    <location>
        <begin position="316"/>
        <end position="354"/>
    </location>
</feature>
<evidence type="ECO:0000256" key="3">
    <source>
        <dbReference type="ARBA" id="ARBA00022741"/>
    </source>
</evidence>
<feature type="compositionally biased region" description="Basic and acidic residues" evidence="6">
    <location>
        <begin position="334"/>
        <end position="345"/>
    </location>
</feature>
<feature type="compositionally biased region" description="Low complexity" evidence="6">
    <location>
        <begin position="488"/>
        <end position="502"/>
    </location>
</feature>
<evidence type="ECO:0000259" key="7">
    <source>
        <dbReference type="PROSITE" id="PS50011"/>
    </source>
</evidence>
<feature type="compositionally biased region" description="Polar residues" evidence="6">
    <location>
        <begin position="578"/>
        <end position="614"/>
    </location>
</feature>
<feature type="region of interest" description="Disordered" evidence="6">
    <location>
        <begin position="1239"/>
        <end position="1288"/>
    </location>
</feature>
<dbReference type="InterPro" id="IPR000719">
    <property type="entry name" value="Prot_kinase_dom"/>
</dbReference>
<feature type="region of interest" description="Disordered" evidence="6">
    <location>
        <begin position="388"/>
        <end position="614"/>
    </location>
</feature>
<evidence type="ECO:0000256" key="5">
    <source>
        <dbReference type="ARBA" id="ARBA00022840"/>
    </source>
</evidence>
<accession>A0ABY7FVG7</accession>
<dbReference type="EMBL" id="CP111024">
    <property type="protein sequence ID" value="WAR23171.1"/>
    <property type="molecule type" value="Genomic_DNA"/>
</dbReference>
<dbReference type="Pfam" id="PF00069">
    <property type="entry name" value="Pkinase"/>
    <property type="match status" value="1"/>
</dbReference>
<keyword evidence="1" id="KW-0723">Serine/threonine-protein kinase</keyword>
<gene>
    <name evidence="8" type="ORF">MAR_036840</name>
</gene>
<feature type="compositionally biased region" description="Low complexity" evidence="6">
    <location>
        <begin position="1134"/>
        <end position="1146"/>
    </location>
</feature>
<feature type="domain" description="Protein kinase" evidence="7">
    <location>
        <begin position="1"/>
        <end position="241"/>
    </location>
</feature>
<feature type="compositionally biased region" description="Basic residues" evidence="6">
    <location>
        <begin position="967"/>
        <end position="982"/>
    </location>
</feature>
<keyword evidence="5" id="KW-0067">ATP-binding</keyword>
<evidence type="ECO:0000256" key="6">
    <source>
        <dbReference type="SAM" id="MobiDB-lite"/>
    </source>
</evidence>
<feature type="region of interest" description="Disordered" evidence="6">
    <location>
        <begin position="871"/>
        <end position="903"/>
    </location>
</feature>
<evidence type="ECO:0000313" key="9">
    <source>
        <dbReference type="Proteomes" id="UP001164746"/>
    </source>
</evidence>
<keyword evidence="4" id="KW-0418">Kinase</keyword>
<feature type="compositionally biased region" description="Low complexity" evidence="6">
    <location>
        <begin position="884"/>
        <end position="903"/>
    </location>
</feature>
<feature type="compositionally biased region" description="Basic and acidic residues" evidence="6">
    <location>
        <begin position="1046"/>
        <end position="1058"/>
    </location>
</feature>
<dbReference type="PROSITE" id="PS50011">
    <property type="entry name" value="PROTEIN_KINASE_DOM"/>
    <property type="match status" value="1"/>
</dbReference>